<evidence type="ECO:0000256" key="2">
    <source>
        <dbReference type="SAM" id="MobiDB-lite"/>
    </source>
</evidence>
<accession>A0A8J4FU01</accession>
<reference evidence="3" key="1">
    <citation type="journal article" date="2021" name="Proc. Natl. Acad. Sci. U.S.A.">
        <title>Three genomes in the algal genus Volvox reveal the fate of a haploid sex-determining region after a transition to homothallism.</title>
        <authorList>
            <person name="Yamamoto K."/>
            <person name="Hamaji T."/>
            <person name="Kawai-Toyooka H."/>
            <person name="Matsuzaki R."/>
            <person name="Takahashi F."/>
            <person name="Nishimura Y."/>
            <person name="Kawachi M."/>
            <person name="Noguchi H."/>
            <person name="Minakuchi Y."/>
            <person name="Umen J.G."/>
            <person name="Toyoda A."/>
            <person name="Nozaki H."/>
        </authorList>
    </citation>
    <scope>NUCLEOTIDE SEQUENCE</scope>
    <source>
        <strain evidence="4">NIES-3785</strain>
        <strain evidence="3">NIES-3786</strain>
    </source>
</reference>
<keyword evidence="1" id="KW-0175">Coiled coil</keyword>
<proteinExistence type="predicted"/>
<dbReference type="InterPro" id="IPR032727">
    <property type="entry name" value="CLAMP"/>
</dbReference>
<dbReference type="OrthoDB" id="425082at2759"/>
<dbReference type="Pfam" id="PF14769">
    <property type="entry name" value="CLAMP"/>
    <property type="match status" value="1"/>
</dbReference>
<dbReference type="PANTHER" id="PTHR28457:SF1">
    <property type="entry name" value="CILIA- AND FLAGELLA-ASSOCIATED PROTEIN 119"/>
    <property type="match status" value="1"/>
</dbReference>
<evidence type="ECO:0008006" key="6">
    <source>
        <dbReference type="Google" id="ProtNLM"/>
    </source>
</evidence>
<dbReference type="EMBL" id="BNCP01000034">
    <property type="protein sequence ID" value="GIL85897.1"/>
    <property type="molecule type" value="Genomic_DNA"/>
</dbReference>
<organism evidence="3 5">
    <name type="scientific">Volvox reticuliferus</name>
    <dbReference type="NCBI Taxonomy" id="1737510"/>
    <lineage>
        <taxon>Eukaryota</taxon>
        <taxon>Viridiplantae</taxon>
        <taxon>Chlorophyta</taxon>
        <taxon>core chlorophytes</taxon>
        <taxon>Chlorophyceae</taxon>
        <taxon>CS clade</taxon>
        <taxon>Chlamydomonadales</taxon>
        <taxon>Volvocaceae</taxon>
        <taxon>Volvox</taxon>
    </lineage>
</organism>
<evidence type="ECO:0000256" key="1">
    <source>
        <dbReference type="SAM" id="Coils"/>
    </source>
</evidence>
<feature type="compositionally biased region" description="Low complexity" evidence="2">
    <location>
        <begin position="299"/>
        <end position="329"/>
    </location>
</feature>
<feature type="region of interest" description="Disordered" evidence="2">
    <location>
        <begin position="297"/>
        <end position="329"/>
    </location>
</feature>
<dbReference type="Proteomes" id="UP000722791">
    <property type="component" value="Unassembled WGS sequence"/>
</dbReference>
<protein>
    <recommendedName>
        <fullName evidence="6">Flagellar associated protein</fullName>
    </recommendedName>
</protein>
<dbReference type="PANTHER" id="PTHR28457">
    <property type="entry name" value="COILED-COIL DOMAIN-CONTAINING PROTEIN 189"/>
    <property type="match status" value="1"/>
</dbReference>
<gene>
    <name evidence="3" type="ORF">Vretifemale_14423</name>
    <name evidence="4" type="ORF">Vretimale_8967</name>
</gene>
<sequence>MVCFLAVISNVSDDLAGSPSIRFPLQARNLLWKDLTGQQLESIRHPHPKKGLTGRDLLAKYNGLTDYQQNRKTAIHLDVYINTLQFGEEQKFSDDKLSGLFSIVKTVHHRSTDEALTMERSFLLFKELLLMHSVQRPPYSLGLFTYAEMRKIMEWMLDSYYRHYKLYQYSYTNRITLSATYSSPSDIVELPPELPPLAKALTQAEHDAVLTAEERKREQDAAAAAAAAAEAAEAERQAKLREEYEAAIPDEIKDRVAAALEQELGRLQRVMEEQFAAQQAELLAKIALLESGGGGGKTGLTPGSSLVTPGASVQRPMSSSSQSQAKHAAATAAVAAAAAAASPAAPPS</sequence>
<dbReference type="Proteomes" id="UP000747110">
    <property type="component" value="Unassembled WGS sequence"/>
</dbReference>
<keyword evidence="5" id="KW-1185">Reference proteome</keyword>
<dbReference type="EMBL" id="BNCQ01000016">
    <property type="protein sequence ID" value="GIM04380.1"/>
    <property type="molecule type" value="Genomic_DNA"/>
</dbReference>
<dbReference type="AlphaFoldDB" id="A0A8J4FU01"/>
<evidence type="ECO:0000313" key="4">
    <source>
        <dbReference type="EMBL" id="GIM04380.1"/>
    </source>
</evidence>
<evidence type="ECO:0000313" key="3">
    <source>
        <dbReference type="EMBL" id="GIL85897.1"/>
    </source>
</evidence>
<name>A0A8J4FU01_9CHLO</name>
<comment type="caution">
    <text evidence="3">The sequence shown here is derived from an EMBL/GenBank/DDBJ whole genome shotgun (WGS) entry which is preliminary data.</text>
</comment>
<feature type="coiled-coil region" evidence="1">
    <location>
        <begin position="215"/>
        <end position="277"/>
    </location>
</feature>
<evidence type="ECO:0000313" key="5">
    <source>
        <dbReference type="Proteomes" id="UP000747110"/>
    </source>
</evidence>